<feature type="domain" description="HTH cro/C1-type" evidence="2">
    <location>
        <begin position="7"/>
        <end position="61"/>
    </location>
</feature>
<dbReference type="SMART" id="SM00530">
    <property type="entry name" value="HTH_XRE"/>
    <property type="match status" value="1"/>
</dbReference>
<comment type="caution">
    <text evidence="3">The sequence shown here is derived from an EMBL/GenBank/DDBJ whole genome shotgun (WGS) entry which is preliminary data.</text>
</comment>
<dbReference type="Pfam" id="PF01381">
    <property type="entry name" value="HTH_3"/>
    <property type="match status" value="1"/>
</dbReference>
<gene>
    <name evidence="3" type="ORF">ACFPTN_18815</name>
</gene>
<dbReference type="EMBL" id="JBHSOG010000094">
    <property type="protein sequence ID" value="MFC5771436.1"/>
    <property type="molecule type" value="Genomic_DNA"/>
</dbReference>
<accession>A0ABW1AWM7</accession>
<evidence type="ECO:0000259" key="2">
    <source>
        <dbReference type="PROSITE" id="PS50943"/>
    </source>
</evidence>
<keyword evidence="4" id="KW-1185">Reference proteome</keyword>
<organism evidence="3 4">
    <name type="scientific">Thauera sinica</name>
    <dbReference type="NCBI Taxonomy" id="2665146"/>
    <lineage>
        <taxon>Bacteria</taxon>
        <taxon>Pseudomonadati</taxon>
        <taxon>Pseudomonadota</taxon>
        <taxon>Betaproteobacteria</taxon>
        <taxon>Rhodocyclales</taxon>
        <taxon>Zoogloeaceae</taxon>
        <taxon>Thauera</taxon>
    </lineage>
</organism>
<dbReference type="Gene3D" id="1.10.260.40">
    <property type="entry name" value="lambda repressor-like DNA-binding domains"/>
    <property type="match status" value="1"/>
</dbReference>
<dbReference type="PANTHER" id="PTHR46797:SF1">
    <property type="entry name" value="METHYLPHOSPHONATE SYNTHASE"/>
    <property type="match status" value="1"/>
</dbReference>
<dbReference type="SUPFAM" id="SSF47413">
    <property type="entry name" value="lambda repressor-like DNA-binding domains"/>
    <property type="match status" value="1"/>
</dbReference>
<dbReference type="PROSITE" id="PS50943">
    <property type="entry name" value="HTH_CROC1"/>
    <property type="match status" value="1"/>
</dbReference>
<evidence type="ECO:0000256" key="1">
    <source>
        <dbReference type="ARBA" id="ARBA00023125"/>
    </source>
</evidence>
<reference evidence="4" key="1">
    <citation type="journal article" date="2019" name="Int. J. Syst. Evol. Microbiol.">
        <title>The Global Catalogue of Microorganisms (GCM) 10K type strain sequencing project: providing services to taxonomists for standard genome sequencing and annotation.</title>
        <authorList>
            <consortium name="The Broad Institute Genomics Platform"/>
            <consortium name="The Broad Institute Genome Sequencing Center for Infectious Disease"/>
            <person name="Wu L."/>
            <person name="Ma J."/>
        </authorList>
    </citation>
    <scope>NUCLEOTIDE SEQUENCE [LARGE SCALE GENOMIC DNA]</scope>
    <source>
        <strain evidence="4">SHR3</strain>
    </source>
</reference>
<sequence length="101" mass="10879">MDVGNAIRLCRKRRGVSQTDVAMRADCSVSYLSMLENNKRDPTLSMITKIAEALHVPVGALFVMASEEKELGNIDSRLAGRLQRAAMSSILSANDAGAVRG</sequence>
<protein>
    <submittedName>
        <fullName evidence="3">Helix-turn-helix domain-containing protein</fullName>
    </submittedName>
</protein>
<dbReference type="InterPro" id="IPR050807">
    <property type="entry name" value="TransReg_Diox_bact_type"/>
</dbReference>
<evidence type="ECO:0000313" key="4">
    <source>
        <dbReference type="Proteomes" id="UP001595974"/>
    </source>
</evidence>
<name>A0ABW1AWM7_9RHOO</name>
<dbReference type="Proteomes" id="UP001595974">
    <property type="component" value="Unassembled WGS sequence"/>
</dbReference>
<evidence type="ECO:0000313" key="3">
    <source>
        <dbReference type="EMBL" id="MFC5771436.1"/>
    </source>
</evidence>
<dbReference type="PANTHER" id="PTHR46797">
    <property type="entry name" value="HTH-TYPE TRANSCRIPTIONAL REGULATOR"/>
    <property type="match status" value="1"/>
</dbReference>
<dbReference type="RefSeq" id="WP_096447959.1">
    <property type="nucleotide sequence ID" value="NZ_JBHSOG010000094.1"/>
</dbReference>
<dbReference type="CDD" id="cd00093">
    <property type="entry name" value="HTH_XRE"/>
    <property type="match status" value="1"/>
</dbReference>
<proteinExistence type="predicted"/>
<dbReference type="InterPro" id="IPR001387">
    <property type="entry name" value="Cro/C1-type_HTH"/>
</dbReference>
<dbReference type="InterPro" id="IPR010982">
    <property type="entry name" value="Lambda_DNA-bd_dom_sf"/>
</dbReference>
<keyword evidence="1" id="KW-0238">DNA-binding</keyword>